<gene>
    <name evidence="1" type="ORF">PACLA_8A067498</name>
</gene>
<reference evidence="1" key="1">
    <citation type="submission" date="2020-04" db="EMBL/GenBank/DDBJ databases">
        <authorList>
            <person name="Alioto T."/>
            <person name="Alioto T."/>
            <person name="Gomez Garrido J."/>
        </authorList>
    </citation>
    <scope>NUCLEOTIDE SEQUENCE</scope>
    <source>
        <strain evidence="1">A484AB</strain>
    </source>
</reference>
<name>A0A7D9DAI0_PARCT</name>
<comment type="caution">
    <text evidence="1">The sequence shown here is derived from an EMBL/GenBank/DDBJ whole genome shotgun (WGS) entry which is preliminary data.</text>
</comment>
<dbReference type="AlphaFoldDB" id="A0A7D9DAI0"/>
<keyword evidence="2" id="KW-1185">Reference proteome</keyword>
<proteinExistence type="predicted"/>
<dbReference type="EMBL" id="CACRXK020000336">
    <property type="protein sequence ID" value="CAB3980917.1"/>
    <property type="molecule type" value="Genomic_DNA"/>
</dbReference>
<accession>A0A7D9DAI0</accession>
<protein>
    <submittedName>
        <fullName evidence="1">Uncharacterized protein</fullName>
    </submittedName>
</protein>
<dbReference type="Proteomes" id="UP001152795">
    <property type="component" value="Unassembled WGS sequence"/>
</dbReference>
<evidence type="ECO:0000313" key="1">
    <source>
        <dbReference type="EMBL" id="CAB3980917.1"/>
    </source>
</evidence>
<feature type="non-terminal residue" evidence="1">
    <location>
        <position position="153"/>
    </location>
</feature>
<organism evidence="1 2">
    <name type="scientific">Paramuricea clavata</name>
    <name type="common">Red gorgonian</name>
    <name type="synonym">Violescent sea-whip</name>
    <dbReference type="NCBI Taxonomy" id="317549"/>
    <lineage>
        <taxon>Eukaryota</taxon>
        <taxon>Metazoa</taxon>
        <taxon>Cnidaria</taxon>
        <taxon>Anthozoa</taxon>
        <taxon>Octocorallia</taxon>
        <taxon>Malacalcyonacea</taxon>
        <taxon>Plexauridae</taxon>
        <taxon>Paramuricea</taxon>
    </lineage>
</organism>
<sequence length="153" mass="17131">MEMECKNVEIRNGRLQVQVKINQAGKDNLVITVTHKSFPYLEFHLIAIQVQVNDAPFYLAGSTFRYPDTAVAGEEIQLQILPFDVFGCRLHACTSTDYNLTGAISSSPSDVNENKETMDFKTIKNESNVVICVSIVLTRAGRRKVTMVDKDSK</sequence>
<evidence type="ECO:0000313" key="2">
    <source>
        <dbReference type="Proteomes" id="UP001152795"/>
    </source>
</evidence>